<keyword evidence="2" id="KW-1185">Reference proteome</keyword>
<dbReference type="Proteomes" id="UP000515237">
    <property type="component" value="Chromosome"/>
</dbReference>
<reference evidence="1 2" key="1">
    <citation type="journal article" date="2018" name="Int. J. Syst. Evol. Microbiol.">
        <title>Adhaeribacter swui sp. nov., isolated from wet mud.</title>
        <authorList>
            <person name="Kim D.U."/>
            <person name="Kim K.W."/>
            <person name="Kang M.S."/>
            <person name="Kim J.Y."/>
            <person name="Jang J.H."/>
            <person name="Kim M.K."/>
        </authorList>
    </citation>
    <scope>NUCLEOTIDE SEQUENCE [LARGE SCALE GENOMIC DNA]</scope>
    <source>
        <strain evidence="1 2">KCTC 52873</strain>
    </source>
</reference>
<dbReference type="RefSeq" id="WP_185273920.1">
    <property type="nucleotide sequence ID" value="NZ_CP055156.1"/>
</dbReference>
<organism evidence="1 2">
    <name type="scientific">Adhaeribacter swui</name>
    <dbReference type="NCBI Taxonomy" id="2086471"/>
    <lineage>
        <taxon>Bacteria</taxon>
        <taxon>Pseudomonadati</taxon>
        <taxon>Bacteroidota</taxon>
        <taxon>Cytophagia</taxon>
        <taxon>Cytophagales</taxon>
        <taxon>Hymenobacteraceae</taxon>
        <taxon>Adhaeribacter</taxon>
    </lineage>
</organism>
<dbReference type="KEGG" id="aswu:HUW51_10150"/>
<dbReference type="AlphaFoldDB" id="A0A7G7G7D9"/>
<accession>A0A7G7G7D9</accession>
<evidence type="ECO:0000313" key="1">
    <source>
        <dbReference type="EMBL" id="QNF33073.1"/>
    </source>
</evidence>
<dbReference type="EMBL" id="CP055156">
    <property type="protein sequence ID" value="QNF33073.1"/>
    <property type="molecule type" value="Genomic_DNA"/>
</dbReference>
<name>A0A7G7G7D9_9BACT</name>
<protein>
    <submittedName>
        <fullName evidence="1">Uncharacterized protein</fullName>
    </submittedName>
</protein>
<sequence length="76" mass="8781">MLQPDQKIKALEQDIAFLEAELEAIGRRKEVAEIFEDRLTVANCGKDWAEIAATLQRMQHDLAVLKQKHYFATLIR</sequence>
<gene>
    <name evidence="1" type="ORF">HUW51_10150</name>
</gene>
<proteinExistence type="predicted"/>
<evidence type="ECO:0000313" key="2">
    <source>
        <dbReference type="Proteomes" id="UP000515237"/>
    </source>
</evidence>